<keyword evidence="2" id="KW-0378">Hydrolase</keyword>
<dbReference type="Pfam" id="PF01738">
    <property type="entry name" value="DLH"/>
    <property type="match status" value="1"/>
</dbReference>
<dbReference type="PANTHER" id="PTHR46623:SF6">
    <property type="entry name" value="ALPHA_BETA-HYDROLASES SUPERFAMILY PROTEIN"/>
    <property type="match status" value="1"/>
</dbReference>
<dbReference type="OrthoDB" id="9771666at2"/>
<dbReference type="AlphaFoldDB" id="A0A4V1QPM4"/>
<evidence type="ECO:0000259" key="1">
    <source>
        <dbReference type="Pfam" id="PF01738"/>
    </source>
</evidence>
<dbReference type="GO" id="GO:0016787">
    <property type="term" value="F:hydrolase activity"/>
    <property type="evidence" value="ECO:0007669"/>
    <property type="project" value="UniProtKB-KW"/>
</dbReference>
<dbReference type="EMBL" id="SDPT01000001">
    <property type="protein sequence ID" value="RXZ34307.1"/>
    <property type="molecule type" value="Genomic_DNA"/>
</dbReference>
<dbReference type="PANTHER" id="PTHR46623">
    <property type="entry name" value="CARBOXYMETHYLENEBUTENOLIDASE-RELATED"/>
    <property type="match status" value="1"/>
</dbReference>
<organism evidence="2 3">
    <name type="scientific">Sphingomonas desiccabilis</name>
    <dbReference type="NCBI Taxonomy" id="429134"/>
    <lineage>
        <taxon>Bacteria</taxon>
        <taxon>Pseudomonadati</taxon>
        <taxon>Pseudomonadota</taxon>
        <taxon>Alphaproteobacteria</taxon>
        <taxon>Sphingomonadales</taxon>
        <taxon>Sphingomonadaceae</taxon>
        <taxon>Sphingomonas</taxon>
    </lineage>
</organism>
<sequence>MNGSMIRMTMADGAEIGVYHAEPQGERRGGLVLVQEIFGITDHIRDLCDGFAADGYEVLAPALFDREAPGLEADYGGEGLQRGIELSRDIHPIEASVADVQVCVDALKAKGPVFAVGYCYGGSVAWLAAARVEGLAAVSSYYGRLVPDSKEAPKVPTIAHFGRHDHGIPIEGVEALTAAEPENATIYIYDAGHGFNSDRRDDYSPEAAKLARERTLELFRANGG</sequence>
<keyword evidence="3" id="KW-1185">Reference proteome</keyword>
<accession>A0A4V1QPM4</accession>
<comment type="caution">
    <text evidence="2">The sequence shown here is derived from an EMBL/GenBank/DDBJ whole genome shotgun (WGS) entry which is preliminary data.</text>
</comment>
<protein>
    <submittedName>
        <fullName evidence="2">Dienelactone hydrolase family protein</fullName>
    </submittedName>
</protein>
<dbReference type="Proteomes" id="UP000292347">
    <property type="component" value="Unassembled WGS sequence"/>
</dbReference>
<gene>
    <name evidence="2" type="ORF">EO081_00965</name>
</gene>
<feature type="domain" description="Dienelactone hydrolase" evidence="1">
    <location>
        <begin position="17"/>
        <end position="221"/>
    </location>
</feature>
<evidence type="ECO:0000313" key="3">
    <source>
        <dbReference type="Proteomes" id="UP000292347"/>
    </source>
</evidence>
<evidence type="ECO:0000313" key="2">
    <source>
        <dbReference type="EMBL" id="RXZ34307.1"/>
    </source>
</evidence>
<reference evidence="2 3" key="1">
    <citation type="submission" date="2019-01" db="EMBL/GenBank/DDBJ databases">
        <title>Sphingomonas mucosissima sp. nov. and Sphingomonas desiccabilis sp. nov., from biological soil crusts in the Colorado Plateau, USA.</title>
        <authorList>
            <person name="Zhu D."/>
        </authorList>
    </citation>
    <scope>NUCLEOTIDE SEQUENCE [LARGE SCALE GENOMIC DNA]</scope>
    <source>
        <strain evidence="2 3">CP1D</strain>
    </source>
</reference>
<proteinExistence type="predicted"/>
<dbReference type="Gene3D" id="3.40.50.1820">
    <property type="entry name" value="alpha/beta hydrolase"/>
    <property type="match status" value="1"/>
</dbReference>
<dbReference type="RefSeq" id="WP_129340099.1">
    <property type="nucleotide sequence ID" value="NZ_JACIDD010000001.1"/>
</dbReference>
<dbReference type="InterPro" id="IPR051049">
    <property type="entry name" value="Dienelactone_hydrolase-like"/>
</dbReference>
<dbReference type="SUPFAM" id="SSF53474">
    <property type="entry name" value="alpha/beta-Hydrolases"/>
    <property type="match status" value="1"/>
</dbReference>
<dbReference type="InterPro" id="IPR029058">
    <property type="entry name" value="AB_hydrolase_fold"/>
</dbReference>
<name>A0A4V1QPM4_9SPHN</name>
<dbReference type="InterPro" id="IPR002925">
    <property type="entry name" value="Dienelactn_hydro"/>
</dbReference>